<dbReference type="Proteomes" id="UP001066276">
    <property type="component" value="Chromosome 6"/>
</dbReference>
<dbReference type="EMBL" id="JANPWB010000010">
    <property type="protein sequence ID" value="KAJ1136932.1"/>
    <property type="molecule type" value="Genomic_DNA"/>
</dbReference>
<accession>A0AAV7Q8Q7</accession>
<feature type="chain" id="PRO_5043451291" evidence="1">
    <location>
        <begin position="25"/>
        <end position="173"/>
    </location>
</feature>
<gene>
    <name evidence="2" type="ORF">NDU88_003346</name>
</gene>
<feature type="signal peptide" evidence="1">
    <location>
        <begin position="1"/>
        <end position="24"/>
    </location>
</feature>
<protein>
    <submittedName>
        <fullName evidence="2">Uncharacterized protein</fullName>
    </submittedName>
</protein>
<comment type="caution">
    <text evidence="2">The sequence shown here is derived from an EMBL/GenBank/DDBJ whole genome shotgun (WGS) entry which is preliminary data.</text>
</comment>
<reference evidence="2" key="1">
    <citation type="journal article" date="2022" name="bioRxiv">
        <title>Sequencing and chromosome-scale assembly of the giantPleurodeles waltlgenome.</title>
        <authorList>
            <person name="Brown T."/>
            <person name="Elewa A."/>
            <person name="Iarovenko S."/>
            <person name="Subramanian E."/>
            <person name="Araus A.J."/>
            <person name="Petzold A."/>
            <person name="Susuki M."/>
            <person name="Suzuki K.-i.T."/>
            <person name="Hayashi T."/>
            <person name="Toyoda A."/>
            <person name="Oliveira C."/>
            <person name="Osipova E."/>
            <person name="Leigh N.D."/>
            <person name="Simon A."/>
            <person name="Yun M.H."/>
        </authorList>
    </citation>
    <scope>NUCLEOTIDE SEQUENCE</scope>
    <source>
        <strain evidence="2">20211129_DDA</strain>
        <tissue evidence="2">Liver</tissue>
    </source>
</reference>
<dbReference type="AlphaFoldDB" id="A0AAV7Q8Q7"/>
<evidence type="ECO:0000313" key="3">
    <source>
        <dbReference type="Proteomes" id="UP001066276"/>
    </source>
</evidence>
<evidence type="ECO:0000256" key="1">
    <source>
        <dbReference type="SAM" id="SignalP"/>
    </source>
</evidence>
<name>A0AAV7Q8Q7_PLEWA</name>
<proteinExistence type="predicted"/>
<evidence type="ECO:0000313" key="2">
    <source>
        <dbReference type="EMBL" id="KAJ1136932.1"/>
    </source>
</evidence>
<keyword evidence="3" id="KW-1185">Reference proteome</keyword>
<keyword evidence="1" id="KW-0732">Signal</keyword>
<organism evidence="2 3">
    <name type="scientific">Pleurodeles waltl</name>
    <name type="common">Iberian ribbed newt</name>
    <dbReference type="NCBI Taxonomy" id="8319"/>
    <lineage>
        <taxon>Eukaryota</taxon>
        <taxon>Metazoa</taxon>
        <taxon>Chordata</taxon>
        <taxon>Craniata</taxon>
        <taxon>Vertebrata</taxon>
        <taxon>Euteleostomi</taxon>
        <taxon>Amphibia</taxon>
        <taxon>Batrachia</taxon>
        <taxon>Caudata</taxon>
        <taxon>Salamandroidea</taxon>
        <taxon>Salamandridae</taxon>
        <taxon>Pleurodelinae</taxon>
        <taxon>Pleurodeles</taxon>
    </lineage>
</organism>
<sequence>MVVGVVIARERCVVMGLLVLEVVAEDVVHAGVSGDETGMEEGDVEEGDTVEEVDVGMCAWVCVFRIVQCGGVLYMHVCILSAAVCTANGLPRLKIRCVDLWVVIVWAYSCCRDGVGFGIASLSLTFGVADFCGCLYCGGFRAVGHNACSGIPRPQRYVGSLLHSAKRDLPPRL</sequence>